<name>A0ACC5XII7_PANGG</name>
<organism evidence="1 2">
    <name type="scientific">Pangasianodon gigas</name>
    <name type="common">Mekong giant catfish</name>
    <name type="synonym">Pangasius gigas</name>
    <dbReference type="NCBI Taxonomy" id="30993"/>
    <lineage>
        <taxon>Eukaryota</taxon>
        <taxon>Metazoa</taxon>
        <taxon>Chordata</taxon>
        <taxon>Craniata</taxon>
        <taxon>Vertebrata</taxon>
        <taxon>Euteleostomi</taxon>
        <taxon>Actinopterygii</taxon>
        <taxon>Neopterygii</taxon>
        <taxon>Teleostei</taxon>
        <taxon>Ostariophysi</taxon>
        <taxon>Siluriformes</taxon>
        <taxon>Pangasiidae</taxon>
        <taxon>Pangasianodon</taxon>
    </lineage>
</organism>
<dbReference type="EMBL" id="CM040475">
    <property type="protein sequence ID" value="MCI4391148.1"/>
    <property type="molecule type" value="Genomic_DNA"/>
</dbReference>
<proteinExistence type="predicted"/>
<evidence type="ECO:0000313" key="2">
    <source>
        <dbReference type="Proteomes" id="UP000829447"/>
    </source>
</evidence>
<comment type="caution">
    <text evidence="1">The sequence shown here is derived from an EMBL/GenBank/DDBJ whole genome shotgun (WGS) entry which is preliminary data.</text>
</comment>
<sequence>MACVNFSMDVIEDPSGRHGQQGDGSPLIKHYRVSELVPAPALPLHQLLKREPAVWAAVQISSGILSIGIGIMFAACFKIDHMLLTLFRVPIISGILFLIAGFLSTLLYRHPALLQMCFHSNIFCLSVAAIGAVLLFVDIGKNKATDLHHQVEILVLCVTVLDMLVSVVLISFIYAEKRRHERK</sequence>
<dbReference type="Proteomes" id="UP000829447">
    <property type="component" value="Linkage Group LG22"/>
</dbReference>
<keyword evidence="2" id="KW-1185">Reference proteome</keyword>
<protein>
    <submittedName>
        <fullName evidence="1">Uncharacterized protein</fullName>
    </submittedName>
</protein>
<gene>
    <name evidence="1" type="ORF">PGIGA_G00131060</name>
</gene>
<reference evidence="1 2" key="1">
    <citation type="journal article" date="2022" name="bioRxiv">
        <title>An ancient truncated duplication of the anti-Mullerian hormone receptor type 2 gene is a potential conserved master sex determinant in the Pangasiidae catfish family.</title>
        <authorList>
            <person name="Wen M."/>
            <person name="Pan Q."/>
            <person name="Jouanno E."/>
            <person name="Montfort J."/>
            <person name="Zahm M."/>
            <person name="Cabau C."/>
            <person name="Klopp C."/>
            <person name="Iampietro C."/>
            <person name="Roques C."/>
            <person name="Bouchez O."/>
            <person name="Castinel A."/>
            <person name="Donnadieu C."/>
            <person name="Parrinello H."/>
            <person name="Poncet C."/>
            <person name="Belmonte E."/>
            <person name="Gautier V."/>
            <person name="Avarre J.-C."/>
            <person name="Dugue R."/>
            <person name="Gustiano R."/>
            <person name="Ha T.T.T."/>
            <person name="Campet M."/>
            <person name="Sriphairoj K."/>
            <person name="Ribolli J."/>
            <person name="de Almeida F.L."/>
            <person name="Desvignes T."/>
            <person name="Postlethwait J.H."/>
            <person name="Bucao C.F."/>
            <person name="Robinson-Rechavi M."/>
            <person name="Bobe J."/>
            <person name="Herpin A."/>
            <person name="Guiguen Y."/>
        </authorList>
    </citation>
    <scope>NUCLEOTIDE SEQUENCE [LARGE SCALE GENOMIC DNA]</scope>
    <source>
        <strain evidence="1">YG-Dec2019</strain>
    </source>
</reference>
<evidence type="ECO:0000313" key="1">
    <source>
        <dbReference type="EMBL" id="MCI4391148.1"/>
    </source>
</evidence>
<accession>A0ACC5XII7</accession>